<accession>A0ABD5V366</accession>
<dbReference type="AlphaFoldDB" id="A0ABD5V366"/>
<dbReference type="EMBL" id="JBHSXQ010000001">
    <property type="protein sequence ID" value="MFC6904216.1"/>
    <property type="molecule type" value="Genomic_DNA"/>
</dbReference>
<evidence type="ECO:0000313" key="2">
    <source>
        <dbReference type="Proteomes" id="UP001596312"/>
    </source>
</evidence>
<keyword evidence="2" id="KW-1185">Reference proteome</keyword>
<dbReference type="Proteomes" id="UP001596312">
    <property type="component" value="Unassembled WGS sequence"/>
</dbReference>
<name>A0ABD5V366_9EURY</name>
<evidence type="ECO:0000313" key="1">
    <source>
        <dbReference type="EMBL" id="MFC6904216.1"/>
    </source>
</evidence>
<gene>
    <name evidence="1" type="ORF">ACFQGH_03270</name>
</gene>
<dbReference type="RefSeq" id="WP_340602725.1">
    <property type="nucleotide sequence ID" value="NZ_JBBMXV010000001.1"/>
</dbReference>
<comment type="caution">
    <text evidence="1">The sequence shown here is derived from an EMBL/GenBank/DDBJ whole genome shotgun (WGS) entry which is preliminary data.</text>
</comment>
<protein>
    <recommendedName>
        <fullName evidence="3">DUF5611 domain-containing protein</fullName>
    </recommendedName>
</protein>
<evidence type="ECO:0008006" key="3">
    <source>
        <dbReference type="Google" id="ProtNLM"/>
    </source>
</evidence>
<organism evidence="1 2">
    <name type="scientific">Halalkalicoccus tibetensis</name>
    <dbReference type="NCBI Taxonomy" id="175632"/>
    <lineage>
        <taxon>Archaea</taxon>
        <taxon>Methanobacteriati</taxon>
        <taxon>Methanobacteriota</taxon>
        <taxon>Stenosarchaea group</taxon>
        <taxon>Halobacteria</taxon>
        <taxon>Halobacteriales</taxon>
        <taxon>Halococcaceae</taxon>
        <taxon>Halalkalicoccus</taxon>
    </lineage>
</organism>
<proteinExistence type="predicted"/>
<reference evidence="1 2" key="1">
    <citation type="journal article" date="2019" name="Int. J. Syst. Evol. Microbiol.">
        <title>The Global Catalogue of Microorganisms (GCM) 10K type strain sequencing project: providing services to taxonomists for standard genome sequencing and annotation.</title>
        <authorList>
            <consortium name="The Broad Institute Genomics Platform"/>
            <consortium name="The Broad Institute Genome Sequencing Center for Infectious Disease"/>
            <person name="Wu L."/>
            <person name="Ma J."/>
        </authorList>
    </citation>
    <scope>NUCLEOTIDE SEQUENCE [LARGE SCALE GENOMIC DNA]</scope>
    <source>
        <strain evidence="1 2">CGMCC 1.3240</strain>
    </source>
</reference>
<sequence>MGSDPTDSNINDSSITKLKRSENYTEQFVEEGVVVETEDHVIIDFQKTNADFYIDEEGNLVEFGGERESSARLHMSFTAAEKLAANLAEFVEEREKVPDDGNKS</sequence>